<proteinExistence type="predicted"/>
<name>A0ACB8DPQ0_DERSI</name>
<evidence type="ECO:0000313" key="2">
    <source>
        <dbReference type="Proteomes" id="UP000821865"/>
    </source>
</evidence>
<dbReference type="Proteomes" id="UP000821865">
    <property type="component" value="Chromosome 10"/>
</dbReference>
<evidence type="ECO:0000313" key="1">
    <source>
        <dbReference type="EMBL" id="KAH7974318.1"/>
    </source>
</evidence>
<organism evidence="1 2">
    <name type="scientific">Dermacentor silvarum</name>
    <name type="common">Tick</name>
    <dbReference type="NCBI Taxonomy" id="543639"/>
    <lineage>
        <taxon>Eukaryota</taxon>
        <taxon>Metazoa</taxon>
        <taxon>Ecdysozoa</taxon>
        <taxon>Arthropoda</taxon>
        <taxon>Chelicerata</taxon>
        <taxon>Arachnida</taxon>
        <taxon>Acari</taxon>
        <taxon>Parasitiformes</taxon>
        <taxon>Ixodida</taxon>
        <taxon>Ixodoidea</taxon>
        <taxon>Ixodidae</taxon>
        <taxon>Rhipicephalinae</taxon>
        <taxon>Dermacentor</taxon>
    </lineage>
</organism>
<comment type="caution">
    <text evidence="1">The sequence shown here is derived from an EMBL/GenBank/DDBJ whole genome shotgun (WGS) entry which is preliminary data.</text>
</comment>
<protein>
    <submittedName>
        <fullName evidence="1">Uncharacterized protein</fullName>
    </submittedName>
</protein>
<reference evidence="1" key="1">
    <citation type="submission" date="2020-05" db="EMBL/GenBank/DDBJ databases">
        <title>Large-scale comparative analyses of tick genomes elucidate their genetic diversity and vector capacities.</title>
        <authorList>
            <person name="Jia N."/>
            <person name="Wang J."/>
            <person name="Shi W."/>
            <person name="Du L."/>
            <person name="Sun Y."/>
            <person name="Zhan W."/>
            <person name="Jiang J."/>
            <person name="Wang Q."/>
            <person name="Zhang B."/>
            <person name="Ji P."/>
            <person name="Sakyi L.B."/>
            <person name="Cui X."/>
            <person name="Yuan T."/>
            <person name="Jiang B."/>
            <person name="Yang W."/>
            <person name="Lam T.T.-Y."/>
            <person name="Chang Q."/>
            <person name="Ding S."/>
            <person name="Wang X."/>
            <person name="Zhu J."/>
            <person name="Ruan X."/>
            <person name="Zhao L."/>
            <person name="Wei J."/>
            <person name="Que T."/>
            <person name="Du C."/>
            <person name="Cheng J."/>
            <person name="Dai P."/>
            <person name="Han X."/>
            <person name="Huang E."/>
            <person name="Gao Y."/>
            <person name="Liu J."/>
            <person name="Shao H."/>
            <person name="Ye R."/>
            <person name="Li L."/>
            <person name="Wei W."/>
            <person name="Wang X."/>
            <person name="Wang C."/>
            <person name="Yang T."/>
            <person name="Huo Q."/>
            <person name="Li W."/>
            <person name="Guo W."/>
            <person name="Chen H."/>
            <person name="Zhou L."/>
            <person name="Ni X."/>
            <person name="Tian J."/>
            <person name="Zhou Y."/>
            <person name="Sheng Y."/>
            <person name="Liu T."/>
            <person name="Pan Y."/>
            <person name="Xia L."/>
            <person name="Li J."/>
            <person name="Zhao F."/>
            <person name="Cao W."/>
        </authorList>
    </citation>
    <scope>NUCLEOTIDE SEQUENCE</scope>
    <source>
        <strain evidence="1">Dsil-2018</strain>
    </source>
</reference>
<gene>
    <name evidence="1" type="ORF">HPB49_014091</name>
</gene>
<dbReference type="EMBL" id="CM023479">
    <property type="protein sequence ID" value="KAH7974318.1"/>
    <property type="molecule type" value="Genomic_DNA"/>
</dbReference>
<sequence length="194" mass="21242">MGEAVALLGPNGSGKSTLANIVVGYEAPSGGDVFVGQHSIRRSPRTARRHLGFLPQTCMLFPYMTVNENLHYFSKVLVLDDLTGGVDVMLRRRMLKLIKTVKDQCAILITSQRPDELEFVVDKVAILARGVVQCVGSPAFLREAYAVPYRCRLIRDTTDCRSALVESQLRECLPHAKLISKGASLGVAATEIAR</sequence>
<keyword evidence="2" id="KW-1185">Reference proteome</keyword>
<accession>A0ACB8DPQ0</accession>